<keyword evidence="3" id="KW-1185">Reference proteome</keyword>
<name>A0A239ECE9_9ACTN</name>
<evidence type="ECO:0000313" key="2">
    <source>
        <dbReference type="EMBL" id="SNS41703.1"/>
    </source>
</evidence>
<dbReference type="PANTHER" id="PTHR43606:SF1">
    <property type="entry name" value="PHOD-LIKE PHOSPHATASE METALLOPHOSPHATASE DOMAIN-CONTAINING PROTEIN"/>
    <property type="match status" value="1"/>
</dbReference>
<evidence type="ECO:0000259" key="1">
    <source>
        <dbReference type="Pfam" id="PF09423"/>
    </source>
</evidence>
<feature type="domain" description="PhoD-like phosphatase metallophosphatase" evidence="1">
    <location>
        <begin position="2"/>
        <end position="331"/>
    </location>
</feature>
<dbReference type="InterPro" id="IPR018946">
    <property type="entry name" value="PhoD-like_MPP"/>
</dbReference>
<evidence type="ECO:0000313" key="3">
    <source>
        <dbReference type="Proteomes" id="UP000198373"/>
    </source>
</evidence>
<dbReference type="Pfam" id="PF09423">
    <property type="entry name" value="PhoD"/>
    <property type="match status" value="1"/>
</dbReference>
<organism evidence="2 3">
    <name type="scientific">Geodermatophilus pulveris</name>
    <dbReference type="NCBI Taxonomy" id="1564159"/>
    <lineage>
        <taxon>Bacteria</taxon>
        <taxon>Bacillati</taxon>
        <taxon>Actinomycetota</taxon>
        <taxon>Actinomycetes</taxon>
        <taxon>Geodermatophilales</taxon>
        <taxon>Geodermatophilaceae</taxon>
        <taxon>Geodermatophilus</taxon>
    </lineage>
</organism>
<sequence length="347" mass="38596">MTGFEAVRRLQPDFFIHSGDNVYADGPLEETVELPDGSLWRNLVTPEKSKVAETLDEFRGQYRYNLMDANVRAMAAEVPLVVQWDDHEITNNWYPGEVLTDERYTVRDVDTLAARARQAFREYTPIAGDRVERVLPHGPLVDVVALDLRTHRGPNTANLATEGPETRILGEEQLARVARRLRTSKALWKVVASDMPLGLVVPDGEVAQEGIANRDPGRPLGRETEVARLLSDLKRHGVRNVVWLTADVHYTAAHHHSPERAAFTDFDPFWEFVTGPLHAGTFGPNDLDATFGPKVVFSRTAEAPNEVPSDTSQFLGHVRIDGDSGVMTVELRDVGGRVLHTTDLTPA</sequence>
<dbReference type="Gene3D" id="3.60.21.70">
    <property type="entry name" value="PhoD-like phosphatase"/>
    <property type="match status" value="1"/>
</dbReference>
<dbReference type="AlphaFoldDB" id="A0A239ECE9"/>
<dbReference type="RefSeq" id="WP_218822311.1">
    <property type="nucleotide sequence ID" value="NZ_FZOO01000004.1"/>
</dbReference>
<dbReference type="InterPro" id="IPR052900">
    <property type="entry name" value="Phospholipid_Metab_Enz"/>
</dbReference>
<gene>
    <name evidence="2" type="ORF">SAMN06893096_10426</name>
</gene>
<protein>
    <submittedName>
        <fullName evidence="2">PhoD-like phosphatase</fullName>
    </submittedName>
</protein>
<dbReference type="InterPro" id="IPR038607">
    <property type="entry name" value="PhoD-like_sf"/>
</dbReference>
<dbReference type="Proteomes" id="UP000198373">
    <property type="component" value="Unassembled WGS sequence"/>
</dbReference>
<dbReference type="PANTHER" id="PTHR43606">
    <property type="entry name" value="PHOSPHATASE, PUTATIVE (AFU_ORTHOLOGUE AFUA_6G08710)-RELATED"/>
    <property type="match status" value="1"/>
</dbReference>
<proteinExistence type="predicted"/>
<reference evidence="3" key="1">
    <citation type="submission" date="2017-06" db="EMBL/GenBank/DDBJ databases">
        <authorList>
            <person name="Varghese N."/>
            <person name="Submissions S."/>
        </authorList>
    </citation>
    <scope>NUCLEOTIDE SEQUENCE [LARGE SCALE GENOMIC DNA]</scope>
    <source>
        <strain evidence="3">DSM 46839</strain>
    </source>
</reference>
<dbReference type="EMBL" id="FZOO01000004">
    <property type="protein sequence ID" value="SNS41703.1"/>
    <property type="molecule type" value="Genomic_DNA"/>
</dbReference>
<accession>A0A239ECE9</accession>
<dbReference type="InterPro" id="IPR029052">
    <property type="entry name" value="Metallo-depent_PP-like"/>
</dbReference>
<dbReference type="SUPFAM" id="SSF56300">
    <property type="entry name" value="Metallo-dependent phosphatases"/>
    <property type="match status" value="1"/>
</dbReference>